<evidence type="ECO:0000256" key="3">
    <source>
        <dbReference type="ARBA" id="ARBA00022475"/>
    </source>
</evidence>
<dbReference type="PROSITE" id="PS51013">
    <property type="entry name" value="PANNEXIN"/>
    <property type="match status" value="1"/>
</dbReference>
<comment type="similarity">
    <text evidence="9">Belongs to the pannexin family.</text>
</comment>
<dbReference type="PANTHER" id="PTHR11893:SF36">
    <property type="entry name" value="INNEXIN-5"/>
    <property type="match status" value="1"/>
</dbReference>
<protein>
    <recommendedName>
        <fullName evidence="9">Innexin</fullName>
    </recommendedName>
</protein>
<comment type="function">
    <text evidence="9">Structural component of the gap junctions.</text>
</comment>
<evidence type="ECO:0000256" key="4">
    <source>
        <dbReference type="ARBA" id="ARBA00022692"/>
    </source>
</evidence>
<keyword evidence="7 9" id="KW-0472">Membrane</keyword>
<evidence type="ECO:0000256" key="8">
    <source>
        <dbReference type="ARBA" id="ARBA00023303"/>
    </source>
</evidence>
<dbReference type="AlphaFoldDB" id="A0A1I8HT04"/>
<feature type="transmembrane region" description="Helical" evidence="9">
    <location>
        <begin position="232"/>
        <end position="260"/>
    </location>
</feature>
<dbReference type="Pfam" id="PF00876">
    <property type="entry name" value="Innexin"/>
    <property type="match status" value="1"/>
</dbReference>
<dbReference type="GO" id="GO:0005921">
    <property type="term" value="C:gap junction"/>
    <property type="evidence" value="ECO:0007669"/>
    <property type="project" value="UniProtKB-UniRule"/>
</dbReference>
<dbReference type="InterPro" id="IPR000990">
    <property type="entry name" value="Innexin"/>
</dbReference>
<keyword evidence="5 9" id="KW-1133">Transmembrane helix</keyword>
<organism evidence="11 12">
    <name type="scientific">Macrostomum lignano</name>
    <dbReference type="NCBI Taxonomy" id="282301"/>
    <lineage>
        <taxon>Eukaryota</taxon>
        <taxon>Metazoa</taxon>
        <taxon>Spiralia</taxon>
        <taxon>Lophotrochozoa</taxon>
        <taxon>Platyhelminthes</taxon>
        <taxon>Rhabditophora</taxon>
        <taxon>Macrostomorpha</taxon>
        <taxon>Macrostomida</taxon>
        <taxon>Macrostomidae</taxon>
        <taxon>Macrostomum</taxon>
    </lineage>
</organism>
<feature type="transmembrane region" description="Helical" evidence="9">
    <location>
        <begin position="192"/>
        <end position="212"/>
    </location>
</feature>
<name>A0A1I8HT04_9PLAT</name>
<evidence type="ECO:0000256" key="7">
    <source>
        <dbReference type="ARBA" id="ARBA00023136"/>
    </source>
</evidence>
<keyword evidence="8 9" id="KW-0407">Ion channel</keyword>
<dbReference type="WBParaSite" id="maker-uti_cns_0007720-snap-gene-0.3-mRNA-1">
    <property type="protein sequence ID" value="maker-uti_cns_0007720-snap-gene-0.3-mRNA-1"/>
    <property type="gene ID" value="maker-uti_cns_0007720-snap-gene-0.3"/>
</dbReference>
<keyword evidence="3" id="KW-1003">Cell membrane</keyword>
<dbReference type="PRINTS" id="PR01262">
    <property type="entry name" value="INNEXIN"/>
</dbReference>
<evidence type="ECO:0000256" key="1">
    <source>
        <dbReference type="ARBA" id="ARBA00004651"/>
    </source>
</evidence>
<dbReference type="Proteomes" id="UP000095280">
    <property type="component" value="Unplaced"/>
</dbReference>
<feature type="region of interest" description="Disordered" evidence="10">
    <location>
        <begin position="366"/>
        <end position="395"/>
    </location>
</feature>
<keyword evidence="2 9" id="KW-0813">Transport</keyword>
<evidence type="ECO:0000256" key="10">
    <source>
        <dbReference type="SAM" id="MobiDB-lite"/>
    </source>
</evidence>
<evidence type="ECO:0000256" key="6">
    <source>
        <dbReference type="ARBA" id="ARBA00023065"/>
    </source>
</evidence>
<evidence type="ECO:0000313" key="12">
    <source>
        <dbReference type="WBParaSite" id="maker-uti_cns_0007720-snap-gene-0.3-mRNA-1"/>
    </source>
</evidence>
<feature type="transmembrane region" description="Helical" evidence="9">
    <location>
        <begin position="102"/>
        <end position="121"/>
    </location>
</feature>
<keyword evidence="4 9" id="KW-0812">Transmembrane</keyword>
<gene>
    <name evidence="9" type="primary">inx</name>
</gene>
<reference evidence="12" key="1">
    <citation type="submission" date="2016-11" db="UniProtKB">
        <authorList>
            <consortium name="WormBaseParasite"/>
        </authorList>
    </citation>
    <scope>IDENTIFICATION</scope>
</reference>
<sequence length="395" mass="44821">MNFDFLLKANQFRVTLGQHGSAEDFVDVLNYTITPAVLIFLASISASRQYLFTPIQCWSLLELDSQRMEYIENLCWVDNMYFWPLDDTLPKGNEKQREERTIYYYQWVPFVLALQALLFYLPRLAWLCLSDRIGAASLNDTMRFALAAATSLDQDRRHRLIAYLAEHIHKLMRHAQPLSRSRRCRLLTRRTGFALVSAYLLTKAMYICVSLGQLAKFTVQCVLPNNMLNEKIYIFLWFWVFALALLTAASCLSWAVSSILPSSRRALLKKYLRAGGVPPQAGDRSTARRFLRHFLRHDGVFLLRMIGRCAGDLLAADVAREVWRRYRDGQATAAKSWDLRFSGGCPTATAASAAAPLTATMRLAQRQVSGGGAHQLEEDDNGNELGRDDDGNEST</sequence>
<dbReference type="GO" id="GO:0034220">
    <property type="term" value="P:monoatomic ion transmembrane transport"/>
    <property type="evidence" value="ECO:0007669"/>
    <property type="project" value="UniProtKB-KW"/>
</dbReference>
<dbReference type="GO" id="GO:0005886">
    <property type="term" value="C:plasma membrane"/>
    <property type="evidence" value="ECO:0007669"/>
    <property type="project" value="UniProtKB-SubCell"/>
</dbReference>
<evidence type="ECO:0000256" key="2">
    <source>
        <dbReference type="ARBA" id="ARBA00022448"/>
    </source>
</evidence>
<dbReference type="PANTHER" id="PTHR11893">
    <property type="entry name" value="INNEXIN"/>
    <property type="match status" value="1"/>
</dbReference>
<evidence type="ECO:0000256" key="9">
    <source>
        <dbReference type="RuleBase" id="RU010713"/>
    </source>
</evidence>
<evidence type="ECO:0000256" key="5">
    <source>
        <dbReference type="ARBA" id="ARBA00022989"/>
    </source>
</evidence>
<keyword evidence="6 9" id="KW-0406">Ion transport</keyword>
<accession>A0A1I8HT04</accession>
<comment type="caution">
    <text evidence="9">Lacks conserved residue(s) required for the propagation of feature annotation.</text>
</comment>
<evidence type="ECO:0000313" key="11">
    <source>
        <dbReference type="Proteomes" id="UP000095280"/>
    </source>
</evidence>
<comment type="subcellular location">
    <subcellularLocation>
        <location evidence="1 9">Cell membrane</location>
        <topology evidence="1 9">Multi-pass membrane protein</topology>
    </subcellularLocation>
</comment>
<proteinExistence type="inferred from homology"/>
<keyword evidence="11" id="KW-1185">Reference proteome</keyword>